<accession>A0A2G8S0H6</accession>
<gene>
    <name evidence="1" type="ORF">GSI_10391</name>
</gene>
<comment type="caution">
    <text evidence="1">The sequence shown here is derived from an EMBL/GenBank/DDBJ whole genome shotgun (WGS) entry which is preliminary data.</text>
</comment>
<organism evidence="1 2">
    <name type="scientific">Ganoderma sinense ZZ0214-1</name>
    <dbReference type="NCBI Taxonomy" id="1077348"/>
    <lineage>
        <taxon>Eukaryota</taxon>
        <taxon>Fungi</taxon>
        <taxon>Dikarya</taxon>
        <taxon>Basidiomycota</taxon>
        <taxon>Agaricomycotina</taxon>
        <taxon>Agaricomycetes</taxon>
        <taxon>Polyporales</taxon>
        <taxon>Polyporaceae</taxon>
        <taxon>Ganoderma</taxon>
    </lineage>
</organism>
<proteinExistence type="predicted"/>
<sequence>MHGAEVDARPTGRQYELVSYGTVARAARNMLASLTGADELEEEYLEAPICTKQTDPLKY</sequence>
<evidence type="ECO:0000313" key="1">
    <source>
        <dbReference type="EMBL" id="PIL27247.1"/>
    </source>
</evidence>
<keyword evidence="2" id="KW-1185">Reference proteome</keyword>
<dbReference type="Proteomes" id="UP000230002">
    <property type="component" value="Unassembled WGS sequence"/>
</dbReference>
<name>A0A2G8S0H6_9APHY</name>
<protein>
    <submittedName>
        <fullName evidence="1">Uncharacterized protein</fullName>
    </submittedName>
</protein>
<reference evidence="1 2" key="1">
    <citation type="journal article" date="2015" name="Sci. Rep.">
        <title>Chromosome-level genome map provides insights into diverse defense mechanisms in the medicinal fungus Ganoderma sinense.</title>
        <authorList>
            <person name="Zhu Y."/>
            <person name="Xu J."/>
            <person name="Sun C."/>
            <person name="Zhou S."/>
            <person name="Xu H."/>
            <person name="Nelson D.R."/>
            <person name="Qian J."/>
            <person name="Song J."/>
            <person name="Luo H."/>
            <person name="Xiang L."/>
            <person name="Li Y."/>
            <person name="Xu Z."/>
            <person name="Ji A."/>
            <person name="Wang L."/>
            <person name="Lu S."/>
            <person name="Hayward A."/>
            <person name="Sun W."/>
            <person name="Li X."/>
            <person name="Schwartz D.C."/>
            <person name="Wang Y."/>
            <person name="Chen S."/>
        </authorList>
    </citation>
    <scope>NUCLEOTIDE SEQUENCE [LARGE SCALE GENOMIC DNA]</scope>
    <source>
        <strain evidence="1 2">ZZ0214-1</strain>
    </source>
</reference>
<dbReference type="AlphaFoldDB" id="A0A2G8S0H6"/>
<dbReference type="EMBL" id="AYKW01000034">
    <property type="protein sequence ID" value="PIL27247.1"/>
    <property type="molecule type" value="Genomic_DNA"/>
</dbReference>
<evidence type="ECO:0000313" key="2">
    <source>
        <dbReference type="Proteomes" id="UP000230002"/>
    </source>
</evidence>